<evidence type="ECO:0000313" key="2">
    <source>
        <dbReference type="EMBL" id="RSH77983.1"/>
    </source>
</evidence>
<dbReference type="Proteomes" id="UP000279236">
    <property type="component" value="Unassembled WGS sequence"/>
</dbReference>
<organism evidence="2 3">
    <name type="scientific">Apiotrichum porosum</name>
    <dbReference type="NCBI Taxonomy" id="105984"/>
    <lineage>
        <taxon>Eukaryota</taxon>
        <taxon>Fungi</taxon>
        <taxon>Dikarya</taxon>
        <taxon>Basidiomycota</taxon>
        <taxon>Agaricomycotina</taxon>
        <taxon>Tremellomycetes</taxon>
        <taxon>Trichosporonales</taxon>
        <taxon>Trichosporonaceae</taxon>
        <taxon>Apiotrichum</taxon>
    </lineage>
</organism>
<feature type="compositionally biased region" description="Low complexity" evidence="1">
    <location>
        <begin position="64"/>
        <end position="99"/>
    </location>
</feature>
<feature type="compositionally biased region" description="Low complexity" evidence="1">
    <location>
        <begin position="272"/>
        <end position="291"/>
    </location>
</feature>
<accession>A0A427XGU9</accession>
<dbReference type="EMBL" id="RSCE01000013">
    <property type="protein sequence ID" value="RSH77983.1"/>
    <property type="molecule type" value="Genomic_DNA"/>
</dbReference>
<protein>
    <submittedName>
        <fullName evidence="2">Uncharacterized protein</fullName>
    </submittedName>
</protein>
<feature type="compositionally biased region" description="Polar residues" evidence="1">
    <location>
        <begin position="132"/>
        <end position="141"/>
    </location>
</feature>
<sequence>MDHDKQAVDAAMRWFEDNLEALDALPPDASAAPPTKSVTNKTKKAAAAEPKKKTAAPPKKKATKGAAPPKKTAPKAKTTAPKTKTTAPKASTSASPPSARSSRTKQAAAKPSPKPKDDPNLAPRMPPAVSVSAPTRVTQSRASKEAATRKFVELLSLSSSSSLSSSGSSSDDLFVREEMLDTSSESSIIVFEAEAPTVIVTSPTPNKGVPDVANDNDSATPVPDAVEPNTHPVIDGLDQLVQSYWLGELVEFGTSWGPFAADDNAFSSMPLSGGDTQTGSSSQSGTANSTSVEALTPRRFPTGGRTPSAAFPSPATPHNGQASTSASDSVSGPISTHTPQPQAGAFGLFN</sequence>
<comment type="caution">
    <text evidence="2">The sequence shown here is derived from an EMBL/GenBank/DDBJ whole genome shotgun (WGS) entry which is preliminary data.</text>
</comment>
<feature type="region of interest" description="Disordered" evidence="1">
    <location>
        <begin position="25"/>
        <end position="147"/>
    </location>
</feature>
<dbReference type="AlphaFoldDB" id="A0A427XGU9"/>
<evidence type="ECO:0000256" key="1">
    <source>
        <dbReference type="SAM" id="MobiDB-lite"/>
    </source>
</evidence>
<feature type="compositionally biased region" description="Polar residues" evidence="1">
    <location>
        <begin position="318"/>
        <end position="341"/>
    </location>
</feature>
<feature type="compositionally biased region" description="Low complexity" evidence="1">
    <location>
        <begin position="25"/>
        <end position="34"/>
    </location>
</feature>
<gene>
    <name evidence="2" type="ORF">EHS24_002434</name>
</gene>
<proteinExistence type="predicted"/>
<dbReference type="RefSeq" id="XP_028473130.1">
    <property type="nucleotide sequence ID" value="XM_028618174.1"/>
</dbReference>
<feature type="compositionally biased region" description="Low complexity" evidence="1">
    <location>
        <begin position="306"/>
        <end position="317"/>
    </location>
</feature>
<keyword evidence="3" id="KW-1185">Reference proteome</keyword>
<evidence type="ECO:0000313" key="3">
    <source>
        <dbReference type="Proteomes" id="UP000279236"/>
    </source>
</evidence>
<dbReference type="GeneID" id="39586977"/>
<feature type="region of interest" description="Disordered" evidence="1">
    <location>
        <begin position="267"/>
        <end position="350"/>
    </location>
</feature>
<name>A0A427XGU9_9TREE</name>
<reference evidence="2 3" key="1">
    <citation type="submission" date="2018-11" db="EMBL/GenBank/DDBJ databases">
        <title>Genome sequence of Apiotrichum porosum DSM 27194.</title>
        <authorList>
            <person name="Aliyu H."/>
            <person name="Gorte O."/>
            <person name="Ochsenreither K."/>
        </authorList>
    </citation>
    <scope>NUCLEOTIDE SEQUENCE [LARGE SCALE GENOMIC DNA]</scope>
    <source>
        <strain evidence="2 3">DSM 27194</strain>
    </source>
</reference>